<dbReference type="CDD" id="cd11386">
    <property type="entry name" value="MCP_signal"/>
    <property type="match status" value="1"/>
</dbReference>
<evidence type="ECO:0000259" key="5">
    <source>
        <dbReference type="PROSITE" id="PS50111"/>
    </source>
</evidence>
<feature type="domain" description="HAMP" evidence="6">
    <location>
        <begin position="796"/>
        <end position="847"/>
    </location>
</feature>
<organism evidence="7 8">
    <name type="scientific">Aphanothece sacrum FPU1</name>
    <dbReference type="NCBI Taxonomy" id="1920663"/>
    <lineage>
        <taxon>Bacteria</taxon>
        <taxon>Bacillati</taxon>
        <taxon>Cyanobacteriota</taxon>
        <taxon>Cyanophyceae</taxon>
        <taxon>Oscillatoriophycideae</taxon>
        <taxon>Chroococcales</taxon>
        <taxon>Aphanothecaceae</taxon>
        <taxon>Aphanothece</taxon>
    </lineage>
</organism>
<feature type="domain" description="HAMP" evidence="6">
    <location>
        <begin position="384"/>
        <end position="436"/>
    </location>
</feature>
<evidence type="ECO:0000256" key="2">
    <source>
        <dbReference type="ARBA" id="ARBA00029447"/>
    </source>
</evidence>
<reference evidence="8" key="1">
    <citation type="submission" date="2017-05" db="EMBL/GenBank/DDBJ databases">
        <title>Physiological properties and genetic analysis related to exopolysaccharide production of fresh-water unicellular cyanobacterium Aphanothece sacrum, Suizenji Nori, that has been cultured as a food source in Japan.</title>
        <authorList>
            <person name="Kanesaki Y."/>
            <person name="Yoshikawa S."/>
            <person name="Ohki K."/>
        </authorList>
    </citation>
    <scope>NUCLEOTIDE SEQUENCE [LARGE SCALE GENOMIC DNA]</scope>
    <source>
        <strain evidence="8">FPU1</strain>
    </source>
</reference>
<sequence>MQTPVNSELNSIVNESLKSDLYESKMRDTKRKEEYVLSRPLQAFYDLPIAKKTQIISALMFVAFGGMVAVESRALVSNLRSQLHNQNLSQLTVTELNYNTELKNIGLTFASLAENPTIIKATLNDVKGQVSNGTEKQEVQIILDNEVEIRNLEYATLVGKDLRIIATGKTDEDKQSQQNIPGQIFNPSNLVSQALQTKQQIQTTELRIDTVKKQKPKNTLISYTITPIKAPGTQIVIGVLVSGNIINKNMAIFQKTVEAFPGIGYAGIYAHNPINKQFSVATSYAKTELRQAFTNLPLTNQSILQEAVTAKGNRITNRISVGDHTYTVAAKAIPNLKGEPIAILLYGDPEFALNEILKEGLELQVTLSVVVLSLLVLIASTIANSITKPIKNLFDVTKEFTQGNYHVRAKVNSKDEIGQLAGNFNAMAQTIEANINQIEAKIEMFRFLSELPVLNNFDNSSIDQWLNQVLAKTRQLINSDRLFLYRVQTDSNGQISQESIKTKSISRLEGSNFNHNWIPEEILSNNDHKNVWIINNISENSLSSEYKKWLERGKVRASLGIPIFYKGTLFGVLFAHQCLNQYEWNETKINFLKQIVNSLEIILERVYLLQKNTLETKLFASLKAISVNMAREFKADNLFNLVVKESREALLTDRVIIYRFDQNWKGTIIAESVDELYPNALGKMIADPCFAEKYVEKYRQGRVQATNNIYNAGLTNCHLQQLAPLKVKANLVVPIVVLGELLGLLIAHHCECPREWQQPEINFLTQVGLQVGITLEKANLFDEYFQSEEQQKLAKEQLQKRALDLLIEVEPISRGDLTIRAKVTQDEIGTIADSYNSTVENLNRIVTNVKQASDELTITTKTNENSITTLTTEAMRQVQEIGLASDHLTVMQDSINSVANNAETTLTAFSEASKTLEAGDLAINQTVDSMMAIGQTVAETAQKVQNLGESSQKIAKVVNLISRFAAQTHLLALKASIEAARAGEEGRGFAVIADEVRSLAASSAEATAEIETLVNSIQLQTKEVSQTMKTGTEQVVIGTKLVEQTRHNLNKITVTSSQIEQLVNSIVQATIEQSATSESMYQVMGDVTSIAQNTSDTASQLSDSMQKILSLAQQLQGSVDKFKVHKS</sequence>
<name>A0A401IL67_APHSA</name>
<dbReference type="GO" id="GO:0007165">
    <property type="term" value="P:signal transduction"/>
    <property type="evidence" value="ECO:0007669"/>
    <property type="project" value="UniProtKB-KW"/>
</dbReference>
<gene>
    <name evidence="7" type="ORF">AsFPU1_3401</name>
</gene>
<feature type="domain" description="Methyl-accepting transducer" evidence="5">
    <location>
        <begin position="852"/>
        <end position="1088"/>
    </location>
</feature>
<dbReference type="Gene3D" id="3.30.450.40">
    <property type="match status" value="2"/>
</dbReference>
<dbReference type="OrthoDB" id="419276at2"/>
<keyword evidence="8" id="KW-1185">Reference proteome</keyword>
<evidence type="ECO:0000259" key="4">
    <source>
        <dbReference type="PROSITE" id="PS50046"/>
    </source>
</evidence>
<dbReference type="GO" id="GO:0016020">
    <property type="term" value="C:membrane"/>
    <property type="evidence" value="ECO:0007669"/>
    <property type="project" value="InterPro"/>
</dbReference>
<dbReference type="SUPFAM" id="SSF158472">
    <property type="entry name" value="HAMP domain-like"/>
    <property type="match status" value="1"/>
</dbReference>
<dbReference type="PROSITE" id="PS50111">
    <property type="entry name" value="CHEMOTAXIS_TRANSDUC_2"/>
    <property type="match status" value="1"/>
</dbReference>
<dbReference type="PROSITE" id="PS50885">
    <property type="entry name" value="HAMP"/>
    <property type="match status" value="2"/>
</dbReference>
<dbReference type="EMBL" id="BDQK01000014">
    <property type="protein sequence ID" value="GBF81978.1"/>
    <property type="molecule type" value="Genomic_DNA"/>
</dbReference>
<dbReference type="Pfam" id="PF00015">
    <property type="entry name" value="MCPsignal"/>
    <property type="match status" value="1"/>
</dbReference>
<dbReference type="SMART" id="SM00065">
    <property type="entry name" value="GAF"/>
    <property type="match status" value="2"/>
</dbReference>
<evidence type="ECO:0000313" key="7">
    <source>
        <dbReference type="EMBL" id="GBF81978.1"/>
    </source>
</evidence>
<dbReference type="Proteomes" id="UP000287247">
    <property type="component" value="Unassembled WGS sequence"/>
</dbReference>
<dbReference type="PANTHER" id="PTHR32089">
    <property type="entry name" value="METHYL-ACCEPTING CHEMOTAXIS PROTEIN MCPB"/>
    <property type="match status" value="1"/>
</dbReference>
<dbReference type="Pfam" id="PF00672">
    <property type="entry name" value="HAMP"/>
    <property type="match status" value="2"/>
</dbReference>
<dbReference type="RefSeq" id="WP_124971525.1">
    <property type="nucleotide sequence ID" value="NZ_BDQK01000014.1"/>
</dbReference>
<feature type="domain" description="Phytochrome chromophore attachment site" evidence="4">
    <location>
        <begin position="634"/>
        <end position="770"/>
    </location>
</feature>
<dbReference type="InterPro" id="IPR003660">
    <property type="entry name" value="HAMP_dom"/>
</dbReference>
<dbReference type="PANTHER" id="PTHR32089:SF114">
    <property type="entry name" value="METHYL-ACCEPTING CHEMOTAXIS PROTEIN MCPB"/>
    <property type="match status" value="1"/>
</dbReference>
<dbReference type="Gene3D" id="6.10.340.10">
    <property type="match status" value="1"/>
</dbReference>
<dbReference type="InterPro" id="IPR003018">
    <property type="entry name" value="GAF"/>
</dbReference>
<evidence type="ECO:0000256" key="3">
    <source>
        <dbReference type="PROSITE-ProRule" id="PRU00284"/>
    </source>
</evidence>
<protein>
    <submittedName>
        <fullName evidence="7">Methyl-accepting chemotaxis protein</fullName>
    </submittedName>
</protein>
<evidence type="ECO:0000256" key="1">
    <source>
        <dbReference type="ARBA" id="ARBA00023224"/>
    </source>
</evidence>
<dbReference type="SUPFAM" id="SSF58104">
    <property type="entry name" value="Methyl-accepting chemotaxis protein (MCP) signaling domain"/>
    <property type="match status" value="1"/>
</dbReference>
<comment type="similarity">
    <text evidence="2">Belongs to the methyl-accepting chemotaxis (MCP) protein family.</text>
</comment>
<dbReference type="PROSITE" id="PS50046">
    <property type="entry name" value="PHYTOCHROME_2"/>
    <property type="match status" value="2"/>
</dbReference>
<dbReference type="Pfam" id="PF01590">
    <property type="entry name" value="GAF"/>
    <property type="match status" value="2"/>
</dbReference>
<dbReference type="Gene3D" id="1.10.287.950">
    <property type="entry name" value="Methyl-accepting chemotaxis protein"/>
    <property type="match status" value="1"/>
</dbReference>
<keyword evidence="1 3" id="KW-0807">Transducer</keyword>
<evidence type="ECO:0000313" key="8">
    <source>
        <dbReference type="Proteomes" id="UP000287247"/>
    </source>
</evidence>
<dbReference type="CDD" id="cd06225">
    <property type="entry name" value="HAMP"/>
    <property type="match status" value="2"/>
</dbReference>
<dbReference type="AlphaFoldDB" id="A0A401IL67"/>
<feature type="domain" description="Phytochrome chromophore attachment site" evidence="4">
    <location>
        <begin position="461"/>
        <end position="598"/>
    </location>
</feature>
<dbReference type="InterPro" id="IPR016132">
    <property type="entry name" value="Phyto_chromo_attachment"/>
</dbReference>
<evidence type="ECO:0000259" key="6">
    <source>
        <dbReference type="PROSITE" id="PS50885"/>
    </source>
</evidence>
<dbReference type="SMART" id="SM00304">
    <property type="entry name" value="HAMP"/>
    <property type="match status" value="2"/>
</dbReference>
<dbReference type="InterPro" id="IPR029016">
    <property type="entry name" value="GAF-like_dom_sf"/>
</dbReference>
<comment type="caution">
    <text evidence="7">The sequence shown here is derived from an EMBL/GenBank/DDBJ whole genome shotgun (WGS) entry which is preliminary data.</text>
</comment>
<dbReference type="InterPro" id="IPR004089">
    <property type="entry name" value="MCPsignal_dom"/>
</dbReference>
<accession>A0A401IL67</accession>
<dbReference type="SUPFAM" id="SSF55781">
    <property type="entry name" value="GAF domain-like"/>
    <property type="match status" value="2"/>
</dbReference>
<proteinExistence type="inferred from homology"/>
<dbReference type="SMART" id="SM00283">
    <property type="entry name" value="MA"/>
    <property type="match status" value="1"/>
</dbReference>